<accession>A0A9X7U6N5</accession>
<gene>
    <name evidence="2" type="ORF">H3V42_23065</name>
</gene>
<sequence length="88" mass="9633">MAIKFLREYETKAHPPEVFTAGQLVKDRDEASERHFVLRRIAAYDDGKGNLTDIDGNPVEYVEDADAKEAKPAKGKTAPAAVMTGGNQ</sequence>
<dbReference type="Proteomes" id="UP000515377">
    <property type="component" value="Chromosome"/>
</dbReference>
<protein>
    <submittedName>
        <fullName evidence="2">Uncharacterized protein</fullName>
    </submittedName>
</protein>
<proteinExistence type="predicted"/>
<feature type="region of interest" description="Disordered" evidence="1">
    <location>
        <begin position="66"/>
        <end position="88"/>
    </location>
</feature>
<evidence type="ECO:0000256" key="1">
    <source>
        <dbReference type="SAM" id="MobiDB-lite"/>
    </source>
</evidence>
<dbReference type="AlphaFoldDB" id="A0A9X7U6N5"/>
<evidence type="ECO:0000313" key="3">
    <source>
        <dbReference type="Proteomes" id="UP000515377"/>
    </source>
</evidence>
<evidence type="ECO:0000313" key="2">
    <source>
        <dbReference type="EMBL" id="QNG44701.1"/>
    </source>
</evidence>
<dbReference type="EMBL" id="CP060122">
    <property type="protein sequence ID" value="QNG44701.1"/>
    <property type="molecule type" value="Genomic_DNA"/>
</dbReference>
<organism evidence="2 3">
    <name type="scientific">Sphingobium yanoikuyae</name>
    <name type="common">Sphingomonas yanoikuyae</name>
    <dbReference type="NCBI Taxonomy" id="13690"/>
    <lineage>
        <taxon>Bacteria</taxon>
        <taxon>Pseudomonadati</taxon>
        <taxon>Pseudomonadota</taxon>
        <taxon>Alphaproteobacteria</taxon>
        <taxon>Sphingomonadales</taxon>
        <taxon>Sphingomonadaceae</taxon>
        <taxon>Sphingobium</taxon>
    </lineage>
</organism>
<reference evidence="2 3" key="1">
    <citation type="submission" date="2020-07" db="EMBL/GenBank/DDBJ databases">
        <title>Whole genome sequence of Sphingobium yanoikuyae A3.</title>
        <authorList>
            <person name="Han S.-S."/>
        </authorList>
    </citation>
    <scope>NUCLEOTIDE SEQUENCE [LARGE SCALE GENOMIC DNA]</scope>
    <source>
        <strain evidence="2 3">A3</strain>
    </source>
</reference>
<name>A0A9X7U6N5_SPHYA</name>